<accession>A0A0A9HFG4</accession>
<proteinExistence type="predicted"/>
<organism evidence="1">
    <name type="scientific">Arundo donax</name>
    <name type="common">Giant reed</name>
    <name type="synonym">Donax arundinaceus</name>
    <dbReference type="NCBI Taxonomy" id="35708"/>
    <lineage>
        <taxon>Eukaryota</taxon>
        <taxon>Viridiplantae</taxon>
        <taxon>Streptophyta</taxon>
        <taxon>Embryophyta</taxon>
        <taxon>Tracheophyta</taxon>
        <taxon>Spermatophyta</taxon>
        <taxon>Magnoliopsida</taxon>
        <taxon>Liliopsida</taxon>
        <taxon>Poales</taxon>
        <taxon>Poaceae</taxon>
        <taxon>PACMAD clade</taxon>
        <taxon>Arundinoideae</taxon>
        <taxon>Arundineae</taxon>
        <taxon>Arundo</taxon>
    </lineage>
</organism>
<sequence>MNGVHIQQKRTSAYNWVSCFRLHNTDIVINAYMCSVSSSYPKILIQNI</sequence>
<dbReference type="AlphaFoldDB" id="A0A0A9HFG4"/>
<dbReference type="EMBL" id="GBRH01163347">
    <property type="protein sequence ID" value="JAE34549.1"/>
    <property type="molecule type" value="Transcribed_RNA"/>
</dbReference>
<reference evidence="1" key="2">
    <citation type="journal article" date="2015" name="Data Brief">
        <title>Shoot transcriptome of the giant reed, Arundo donax.</title>
        <authorList>
            <person name="Barrero R.A."/>
            <person name="Guerrero F.D."/>
            <person name="Moolhuijzen P."/>
            <person name="Goolsby J.A."/>
            <person name="Tidwell J."/>
            <person name="Bellgard S.E."/>
            <person name="Bellgard M.I."/>
        </authorList>
    </citation>
    <scope>NUCLEOTIDE SEQUENCE</scope>
    <source>
        <tissue evidence="1">Shoot tissue taken approximately 20 cm above the soil surface</tissue>
    </source>
</reference>
<reference evidence="1" key="1">
    <citation type="submission" date="2014-09" db="EMBL/GenBank/DDBJ databases">
        <authorList>
            <person name="Magalhaes I.L.F."/>
            <person name="Oliveira U."/>
            <person name="Santos F.R."/>
            <person name="Vidigal T.H.D.A."/>
            <person name="Brescovit A.D."/>
            <person name="Santos A.J."/>
        </authorList>
    </citation>
    <scope>NUCLEOTIDE SEQUENCE</scope>
    <source>
        <tissue evidence="1">Shoot tissue taken approximately 20 cm above the soil surface</tissue>
    </source>
</reference>
<protein>
    <submittedName>
        <fullName evidence="1">Uncharacterized protein</fullName>
    </submittedName>
</protein>
<evidence type="ECO:0000313" key="1">
    <source>
        <dbReference type="EMBL" id="JAE34549.1"/>
    </source>
</evidence>
<name>A0A0A9HFG4_ARUDO</name>